<accession>A0A143YGY1</accession>
<sequence>MIQLLFQSTHSRGVRLAQLVILPLPVIISIHALTRSATTAGNSRTTQSKYFNPRTHEECDVSGGAVRKLSRQISIHALTRSATLARCVFFIDGTISIHALTRSATLDRFQSGPASDISIHALTRSATEQDSNVIMFLHISIHALTRSATKPAGVIPLPQNFNPRTHEECDWIERRAFVLELISIHALTRSATIGSKAHCRTVPISIHALTRSATNQRRICDHVSSDFNPRTHEECD</sequence>
<dbReference type="AntiFam" id="ANF00272">
    <property type="entry name" value="Translation of CRISPR region"/>
</dbReference>
<evidence type="ECO:0000313" key="1">
    <source>
        <dbReference type="EMBL" id="CZQ88102.1"/>
    </source>
</evidence>
<dbReference type="EMBL" id="FJNB01000003">
    <property type="protein sequence ID" value="CZQ88102.1"/>
    <property type="molecule type" value="Genomic_DNA"/>
</dbReference>
<dbReference type="AlphaFoldDB" id="A0A143YGY1"/>
<dbReference type="STRING" id="640938.TR210_672"/>
<protein>
    <submittedName>
        <fullName evidence="1">Uncharacterized protein</fullName>
    </submittedName>
</protein>
<dbReference type="Proteomes" id="UP000076878">
    <property type="component" value="Unassembled WGS sequence"/>
</dbReference>
<proteinExistence type="predicted"/>
<organism evidence="1 2">
    <name type="scientific">Trichococcus ilyis</name>
    <dbReference type="NCBI Taxonomy" id="640938"/>
    <lineage>
        <taxon>Bacteria</taxon>
        <taxon>Bacillati</taxon>
        <taxon>Bacillota</taxon>
        <taxon>Bacilli</taxon>
        <taxon>Lactobacillales</taxon>
        <taxon>Carnobacteriaceae</taxon>
        <taxon>Trichococcus</taxon>
    </lineage>
</organism>
<reference evidence="1 2" key="1">
    <citation type="submission" date="2016-02" db="EMBL/GenBank/DDBJ databases">
        <authorList>
            <person name="Wen L."/>
            <person name="He K."/>
            <person name="Yang H."/>
        </authorList>
    </citation>
    <scope>NUCLEOTIDE SEQUENCE [LARGE SCALE GENOMIC DNA]</scope>
    <source>
        <strain evidence="1">Trichococcus_R210</strain>
    </source>
</reference>
<name>A0A143YGY1_9LACT</name>
<evidence type="ECO:0000313" key="2">
    <source>
        <dbReference type="Proteomes" id="UP000076878"/>
    </source>
</evidence>
<gene>
    <name evidence="1" type="ORF">TR210_672</name>
</gene>